<evidence type="ECO:0000256" key="1">
    <source>
        <dbReference type="ARBA" id="ARBA00004496"/>
    </source>
</evidence>
<evidence type="ECO:0000313" key="11">
    <source>
        <dbReference type="Proteomes" id="UP000789595"/>
    </source>
</evidence>
<evidence type="ECO:0000256" key="7">
    <source>
        <dbReference type="ARBA" id="ARBA00023186"/>
    </source>
</evidence>
<dbReference type="Gene3D" id="3.50.7.10">
    <property type="entry name" value="GroEL"/>
    <property type="match status" value="1"/>
</dbReference>
<dbReference type="PROSITE" id="PS00751">
    <property type="entry name" value="TCP1_2"/>
    <property type="match status" value="1"/>
</dbReference>
<keyword evidence="5 8" id="KW-0547">Nucleotide-binding</keyword>
<keyword evidence="7 8" id="KW-0143">Chaperone</keyword>
<dbReference type="Proteomes" id="UP000789595">
    <property type="component" value="Unassembled WGS sequence"/>
</dbReference>
<dbReference type="GO" id="GO:0005737">
    <property type="term" value="C:cytoplasm"/>
    <property type="evidence" value="ECO:0007669"/>
    <property type="project" value="UniProtKB-SubCell"/>
</dbReference>
<comment type="caution">
    <text evidence="10">The sequence shown here is derived from an EMBL/GenBank/DDBJ whole genome shotgun (WGS) entry which is preliminary data.</text>
</comment>
<dbReference type="SUPFAM" id="SSF48592">
    <property type="entry name" value="GroEL equatorial domain-like"/>
    <property type="match status" value="1"/>
</dbReference>
<dbReference type="EMBL" id="CAKKNE010000005">
    <property type="protein sequence ID" value="CAH0376373.1"/>
    <property type="molecule type" value="Genomic_DNA"/>
</dbReference>
<dbReference type="PANTHER" id="PTHR11353">
    <property type="entry name" value="CHAPERONIN"/>
    <property type="match status" value="1"/>
</dbReference>
<dbReference type="InterPro" id="IPR012717">
    <property type="entry name" value="Chap_CCT_delta"/>
</dbReference>
<keyword evidence="11" id="KW-1185">Reference proteome</keyword>
<dbReference type="InterPro" id="IPR054827">
    <property type="entry name" value="thermosome_alpha"/>
</dbReference>
<dbReference type="CDD" id="cd03338">
    <property type="entry name" value="TCP1_delta"/>
    <property type="match status" value="1"/>
</dbReference>
<dbReference type="AlphaFoldDB" id="A0A8J2SPH0"/>
<keyword evidence="6 8" id="KW-0067">ATP-binding</keyword>
<dbReference type="Gene3D" id="3.30.260.10">
    <property type="entry name" value="TCP-1-like chaperonin intermediate domain"/>
    <property type="match status" value="1"/>
</dbReference>
<evidence type="ECO:0000256" key="4">
    <source>
        <dbReference type="ARBA" id="ARBA00022490"/>
    </source>
</evidence>
<evidence type="ECO:0000256" key="9">
    <source>
        <dbReference type="RuleBase" id="RU004192"/>
    </source>
</evidence>
<dbReference type="PROSITE" id="PS00995">
    <property type="entry name" value="TCP1_3"/>
    <property type="match status" value="1"/>
</dbReference>
<evidence type="ECO:0000256" key="6">
    <source>
        <dbReference type="ARBA" id="ARBA00022840"/>
    </source>
</evidence>
<dbReference type="InterPro" id="IPR027413">
    <property type="entry name" value="GROEL-like_equatorial_sf"/>
</dbReference>
<dbReference type="GO" id="GO:0005524">
    <property type="term" value="F:ATP binding"/>
    <property type="evidence" value="ECO:0007669"/>
    <property type="project" value="UniProtKB-KW"/>
</dbReference>
<evidence type="ECO:0000256" key="2">
    <source>
        <dbReference type="ARBA" id="ARBA00008020"/>
    </source>
</evidence>
<sequence>MRAPVRFDGESQRGLKKEKDVRISNIMAAKGVADAIRTSLGPRGMDKMIQKSDGEVLITNDGATILTQMNVAHPTAKMLVELSKSQDIEAGDGTTSVCVIAGSLLDACHQLLVKGLHPTSIAEAFVLAANTCDSILQSCAQPITLSERDRLVDAVRTCLSSKVISQNSETLAPLAVDAVLSVIDTTFATTVDLEAIKIVKQVGGTVDDTELVDGIVFAQGAKKAAGGPTRVENAKVGLIQFCLSAPKTDMENNVVVSDYAAMDRLLREERKHVLGLCKKIKKCGITVLLIQKSILRDAYNDLSLHFLAKSPCHRVQLRETSFYPKSHHRMGIMVVADIERNDISHISETLDLLPVAHVDSLDPAKLGTAQLVHEISMPGSSQKVVKVTGVPRKNASVTILVRGSNKLVLEEADRSLHDALCVVRSLVKKRYLISGGGSAEVEACLKLSDIAKTKPGSVGFCLSAFADALEVVPYTLAENAGLNPIHIVTQLRKRHRVAEADAGINVKHGCIGNMYTLNVVQPLLVNTCAIHLATECICMILKIDDLVLVR</sequence>
<evidence type="ECO:0000256" key="3">
    <source>
        <dbReference type="ARBA" id="ARBA00016107"/>
    </source>
</evidence>
<keyword evidence="4" id="KW-0963">Cytoplasm</keyword>
<dbReference type="SUPFAM" id="SSF52029">
    <property type="entry name" value="GroEL apical domain-like"/>
    <property type="match status" value="1"/>
</dbReference>
<dbReference type="OrthoDB" id="10248520at2759"/>
<dbReference type="InterPro" id="IPR017998">
    <property type="entry name" value="Chaperone_TCP-1"/>
</dbReference>
<dbReference type="InterPro" id="IPR027410">
    <property type="entry name" value="TCP-1-like_intermed_sf"/>
</dbReference>
<accession>A0A8J2SPH0</accession>
<comment type="subcellular location">
    <subcellularLocation>
        <location evidence="1">Cytoplasm</location>
    </subcellularLocation>
</comment>
<comment type="similarity">
    <text evidence="2 8">Belongs to the TCP-1 chaperonin family.</text>
</comment>
<dbReference type="GO" id="GO:0051082">
    <property type="term" value="F:unfolded protein binding"/>
    <property type="evidence" value="ECO:0007669"/>
    <property type="project" value="InterPro"/>
</dbReference>
<dbReference type="PROSITE" id="PS00750">
    <property type="entry name" value="TCP1_1"/>
    <property type="match status" value="1"/>
</dbReference>
<dbReference type="PRINTS" id="PR00304">
    <property type="entry name" value="TCOMPLEXTCP1"/>
</dbReference>
<reference evidence="10" key="1">
    <citation type="submission" date="2021-11" db="EMBL/GenBank/DDBJ databases">
        <authorList>
            <consortium name="Genoscope - CEA"/>
            <person name="William W."/>
        </authorList>
    </citation>
    <scope>NUCLEOTIDE SEQUENCE</scope>
</reference>
<evidence type="ECO:0000256" key="8">
    <source>
        <dbReference type="RuleBase" id="RU004187"/>
    </source>
</evidence>
<dbReference type="InterPro" id="IPR027409">
    <property type="entry name" value="GroEL-like_apical_dom_sf"/>
</dbReference>
<dbReference type="GO" id="GO:0016887">
    <property type="term" value="F:ATP hydrolysis activity"/>
    <property type="evidence" value="ECO:0007669"/>
    <property type="project" value="InterPro"/>
</dbReference>
<dbReference type="SUPFAM" id="SSF54849">
    <property type="entry name" value="GroEL-intermediate domain like"/>
    <property type="match status" value="1"/>
</dbReference>
<dbReference type="NCBIfam" id="TIGR02342">
    <property type="entry name" value="chap_CCT_delta"/>
    <property type="match status" value="1"/>
</dbReference>
<proteinExistence type="inferred from homology"/>
<dbReference type="GO" id="GO:0140662">
    <property type="term" value="F:ATP-dependent protein folding chaperone"/>
    <property type="evidence" value="ECO:0007669"/>
    <property type="project" value="InterPro"/>
</dbReference>
<name>A0A8J2SPH0_9STRA</name>
<dbReference type="InterPro" id="IPR002423">
    <property type="entry name" value="Cpn60/GroEL/TCP-1"/>
</dbReference>
<organism evidence="10 11">
    <name type="scientific">Pelagomonas calceolata</name>
    <dbReference type="NCBI Taxonomy" id="35677"/>
    <lineage>
        <taxon>Eukaryota</taxon>
        <taxon>Sar</taxon>
        <taxon>Stramenopiles</taxon>
        <taxon>Ochrophyta</taxon>
        <taxon>Pelagophyceae</taxon>
        <taxon>Pelagomonadales</taxon>
        <taxon>Pelagomonadaceae</taxon>
        <taxon>Pelagomonas</taxon>
    </lineage>
</organism>
<dbReference type="Gene3D" id="1.10.560.10">
    <property type="entry name" value="GroEL-like equatorial domain"/>
    <property type="match status" value="1"/>
</dbReference>
<dbReference type="Pfam" id="PF00118">
    <property type="entry name" value="Cpn60_TCP1"/>
    <property type="match status" value="1"/>
</dbReference>
<protein>
    <recommendedName>
        <fullName evidence="3 9">T-complex protein 1 subunit delta</fullName>
    </recommendedName>
</protein>
<dbReference type="NCBIfam" id="NF041082">
    <property type="entry name" value="thermosome_alpha"/>
    <property type="match status" value="1"/>
</dbReference>
<evidence type="ECO:0000256" key="5">
    <source>
        <dbReference type="ARBA" id="ARBA00022741"/>
    </source>
</evidence>
<dbReference type="InterPro" id="IPR002194">
    <property type="entry name" value="Chaperonin_TCP-1_CS"/>
</dbReference>
<evidence type="ECO:0000313" key="10">
    <source>
        <dbReference type="EMBL" id="CAH0376373.1"/>
    </source>
</evidence>
<gene>
    <name evidence="10" type="ORF">PECAL_5P09490</name>
</gene>